<keyword evidence="4" id="KW-1185">Reference proteome</keyword>
<accession>A0A165GGZ9</accession>
<feature type="region of interest" description="Disordered" evidence="1">
    <location>
        <begin position="233"/>
        <end position="333"/>
    </location>
</feature>
<dbReference type="InParanoid" id="A0A165GGZ9"/>
<dbReference type="Proteomes" id="UP000076632">
    <property type="component" value="Unassembled WGS sequence"/>
</dbReference>
<dbReference type="OrthoDB" id="3365224at2759"/>
<protein>
    <recommendedName>
        <fullName evidence="2">C2 NT-type domain-containing protein</fullName>
    </recommendedName>
</protein>
<dbReference type="STRING" id="1328760.A0A165GGZ9"/>
<reference evidence="3 4" key="1">
    <citation type="journal article" date="2016" name="Fungal Biol.">
        <title>The genome of Xylona heveae provides a window into fungal endophytism.</title>
        <authorList>
            <person name="Gazis R."/>
            <person name="Kuo A."/>
            <person name="Riley R."/>
            <person name="LaButti K."/>
            <person name="Lipzen A."/>
            <person name="Lin J."/>
            <person name="Amirebrahimi M."/>
            <person name="Hesse C.N."/>
            <person name="Spatafora J.W."/>
            <person name="Henrissat B."/>
            <person name="Hainaut M."/>
            <person name="Grigoriev I.V."/>
            <person name="Hibbett D.S."/>
        </authorList>
    </citation>
    <scope>NUCLEOTIDE SEQUENCE [LARGE SCALE GENOMIC DNA]</scope>
    <source>
        <strain evidence="3 4">TC161</strain>
    </source>
</reference>
<evidence type="ECO:0000313" key="4">
    <source>
        <dbReference type="Proteomes" id="UP000076632"/>
    </source>
</evidence>
<dbReference type="FunCoup" id="A0A165GGZ9">
    <property type="interactions" value="10"/>
</dbReference>
<organism evidence="3 4">
    <name type="scientific">Xylona heveae (strain CBS 132557 / TC161)</name>
    <dbReference type="NCBI Taxonomy" id="1328760"/>
    <lineage>
        <taxon>Eukaryota</taxon>
        <taxon>Fungi</taxon>
        <taxon>Dikarya</taxon>
        <taxon>Ascomycota</taxon>
        <taxon>Pezizomycotina</taxon>
        <taxon>Xylonomycetes</taxon>
        <taxon>Xylonales</taxon>
        <taxon>Xylonaceae</taxon>
        <taxon>Xylona</taxon>
    </lineage>
</organism>
<dbReference type="EMBL" id="KV407459">
    <property type="protein sequence ID" value="KZF22174.1"/>
    <property type="molecule type" value="Genomic_DNA"/>
</dbReference>
<dbReference type="PROSITE" id="PS51840">
    <property type="entry name" value="C2_NT"/>
    <property type="match status" value="1"/>
</dbReference>
<dbReference type="AlphaFoldDB" id="A0A165GGZ9"/>
<evidence type="ECO:0000256" key="1">
    <source>
        <dbReference type="SAM" id="MobiDB-lite"/>
    </source>
</evidence>
<dbReference type="GeneID" id="28899468"/>
<name>A0A165GGZ9_XYLHT</name>
<dbReference type="RefSeq" id="XP_018187729.1">
    <property type="nucleotide sequence ID" value="XM_018334331.1"/>
</dbReference>
<dbReference type="InterPro" id="IPR019448">
    <property type="entry name" value="NT-C2"/>
</dbReference>
<feature type="compositionally biased region" description="Low complexity" evidence="1">
    <location>
        <begin position="292"/>
        <end position="302"/>
    </location>
</feature>
<dbReference type="Pfam" id="PF10358">
    <property type="entry name" value="NT-C2"/>
    <property type="match status" value="1"/>
</dbReference>
<evidence type="ECO:0000259" key="2">
    <source>
        <dbReference type="PROSITE" id="PS51840"/>
    </source>
</evidence>
<feature type="domain" description="C2 NT-type" evidence="2">
    <location>
        <begin position="3"/>
        <end position="149"/>
    </location>
</feature>
<feature type="compositionally biased region" description="Low complexity" evidence="1">
    <location>
        <begin position="249"/>
        <end position="259"/>
    </location>
</feature>
<evidence type="ECO:0000313" key="3">
    <source>
        <dbReference type="EMBL" id="KZF22174.1"/>
    </source>
</evidence>
<dbReference type="PANTHER" id="PTHR21456">
    <property type="entry name" value="FAMILY WITH SEQUENCE SIMILARITY 102"/>
    <property type="match status" value="1"/>
</dbReference>
<dbReference type="OMA" id="WNNDAHN"/>
<gene>
    <name evidence="3" type="ORF">L228DRAFT_261383</name>
</gene>
<proteinExistence type="predicted"/>
<sequence>MQAFVPKARRPKFELRLKILDLNNVPLVSGTSYVKWHLPLSTSAEHRGRTSKSMIKEHKVIWDYEKTLHVRLVVDKHGMLQSSEIHFEVVQVYASGSKGESITLGLVKLNLAEYVAESDTNDESAMVRRYLMQDSKINSTLKISIYMKLLEGEKNFIAPPLRSAPVFGGIAGIIANEQSEQQDERGQIPSIAKSRETEAQQDIYRQTLAAWWSAPANELPADQCVENIFAGGTGWERKPTHRSQRSKTSIGESSDSMSDGEGRRSSRHRRDNSGFGASSVKSNSRLDAEGDATTTSASQQSSGPPRLGRQARNVVDEFDAREDLRSWQIPSHD</sequence>
<dbReference type="InterPro" id="IPR039931">
    <property type="entry name" value="EEIG1/2-like"/>
</dbReference>
<feature type="compositionally biased region" description="Polar residues" evidence="1">
    <location>
        <begin position="275"/>
        <end position="285"/>
    </location>
</feature>
<dbReference type="PANTHER" id="PTHR21456:SF1">
    <property type="entry name" value="C2 NT-TYPE DOMAIN-CONTAINING PROTEIN"/>
    <property type="match status" value="1"/>
</dbReference>
<feature type="compositionally biased region" description="Basic and acidic residues" evidence="1">
    <location>
        <begin position="321"/>
        <end position="333"/>
    </location>
</feature>